<dbReference type="Gene3D" id="1.10.238.20">
    <property type="entry name" value="Pheromone/general odorant binding protein domain"/>
    <property type="match status" value="1"/>
</dbReference>
<dbReference type="GO" id="GO:0005549">
    <property type="term" value="F:odorant binding"/>
    <property type="evidence" value="ECO:0007669"/>
    <property type="project" value="InterPro"/>
</dbReference>
<dbReference type="CDD" id="cd23992">
    <property type="entry name" value="PBP_GOBP"/>
    <property type="match status" value="1"/>
</dbReference>
<dbReference type="InterPro" id="IPR036728">
    <property type="entry name" value="PBP_GOBP_sf"/>
</dbReference>
<organism evidence="2">
    <name type="scientific">Ectropis obliqua</name>
    <name type="common">Tea geometrid moth</name>
    <dbReference type="NCBI Taxonomy" id="248899"/>
    <lineage>
        <taxon>Eukaryota</taxon>
        <taxon>Metazoa</taxon>
        <taxon>Ecdysozoa</taxon>
        <taxon>Arthropoda</taxon>
        <taxon>Hexapoda</taxon>
        <taxon>Insecta</taxon>
        <taxon>Pterygota</taxon>
        <taxon>Neoptera</taxon>
        <taxon>Endopterygota</taxon>
        <taxon>Lepidoptera</taxon>
        <taxon>Glossata</taxon>
        <taxon>Ditrysia</taxon>
        <taxon>Geometroidea</taxon>
        <taxon>Geometridae</taxon>
        <taxon>Ennominae</taxon>
        <taxon>Ectropis</taxon>
    </lineage>
</organism>
<dbReference type="SMART" id="SM00708">
    <property type="entry name" value="PhBP"/>
    <property type="match status" value="1"/>
</dbReference>
<dbReference type="Pfam" id="PF01395">
    <property type="entry name" value="PBP_GOBP"/>
    <property type="match status" value="1"/>
</dbReference>
<name>A0A1W5LAU4_ECTOB</name>
<evidence type="ECO:0000313" key="2">
    <source>
        <dbReference type="EMBL" id="ANA75016.1"/>
    </source>
</evidence>
<feature type="chain" id="PRO_5012213161" evidence="1">
    <location>
        <begin position="22"/>
        <end position="150"/>
    </location>
</feature>
<dbReference type="AlphaFoldDB" id="A0A1W5LAU4"/>
<accession>A0A1W5LAU4</accession>
<reference evidence="2" key="1">
    <citation type="submission" date="2015-11" db="EMBL/GenBank/DDBJ databases">
        <title>Molecular identification and expression profiles of candidate chemosensory genes in the tea geometrid, Ectropis obliqua Prout.</title>
        <authorList>
            <person name="Sun L."/>
            <person name="Mao T.-F."/>
            <person name="Yin K.-S."/>
            <person name="Zhang Y.-J."/>
            <person name="Xiao Q."/>
        </authorList>
    </citation>
    <scope>NUCLEOTIDE SEQUENCE</scope>
</reference>
<keyword evidence="1" id="KW-0732">Signal</keyword>
<evidence type="ECO:0000256" key="1">
    <source>
        <dbReference type="SAM" id="SignalP"/>
    </source>
</evidence>
<gene>
    <name evidence="2" type="primary">OBP2</name>
</gene>
<feature type="signal peptide" evidence="1">
    <location>
        <begin position="1"/>
        <end position="21"/>
    </location>
</feature>
<dbReference type="InterPro" id="IPR006170">
    <property type="entry name" value="PBP/GOBP"/>
</dbReference>
<dbReference type="SUPFAM" id="SSF47565">
    <property type="entry name" value="Insect pheromone/odorant-binding proteins"/>
    <property type="match status" value="1"/>
</dbReference>
<protein>
    <submittedName>
        <fullName evidence="2">Putative odorant binding protein 2</fullName>
    </submittedName>
</protein>
<proteinExistence type="evidence at transcript level"/>
<dbReference type="EMBL" id="KT991350">
    <property type="protein sequence ID" value="ANA75016.1"/>
    <property type="molecule type" value="mRNA"/>
</dbReference>
<sequence length="150" mass="16062">MARFSFVAFLGVAAVINIALAITEDEKNNIRLNALPVLTSCAQELGIKMEDVVAARQAKNLDALNPCYYACFFKKINVIDKDGLFVPAVAKANHQKYVHGADDLARLTASADTCTSVNDQAVTDGANGCDRAKLLARCFIDNHGVGPFSA</sequence>